<reference evidence="2" key="1">
    <citation type="submission" date="2017-02" db="EMBL/GenBank/DDBJ databases">
        <authorList>
            <person name="Dridi B."/>
        </authorList>
    </citation>
    <scope>NUCLEOTIDE SEQUENCE [LARGE SCALE GENOMIC DNA]</scope>
    <source>
        <strain evidence="2">B Co 03.10</strain>
    </source>
</reference>
<proteinExistence type="predicted"/>
<dbReference type="EMBL" id="FWFF01000017">
    <property type="protein sequence ID" value="SLM99383.1"/>
    <property type="molecule type" value="Genomic_DNA"/>
</dbReference>
<name>A0A1X6XJR7_9MICO</name>
<sequence>MDALRGVLMPRFLFTLSAPGWSTSHKKTPFRSGKGARDVVSRQLRGHRALGNDDEKDVHV</sequence>
<protein>
    <submittedName>
        <fullName evidence="1">Uncharacterized protein</fullName>
    </submittedName>
</protein>
<evidence type="ECO:0000313" key="1">
    <source>
        <dbReference type="EMBL" id="SLM99383.1"/>
    </source>
</evidence>
<gene>
    <name evidence="1" type="ORF">FM105_10955</name>
</gene>
<dbReference type="Proteomes" id="UP000196581">
    <property type="component" value="Unassembled WGS sequence"/>
</dbReference>
<keyword evidence="2" id="KW-1185">Reference proteome</keyword>
<dbReference type="AlphaFoldDB" id="A0A1X6XJR7"/>
<accession>A0A1X6XJR7</accession>
<organism evidence="1 2">
    <name type="scientific">Brevibacterium yomogidense</name>
    <dbReference type="NCBI Taxonomy" id="946573"/>
    <lineage>
        <taxon>Bacteria</taxon>
        <taxon>Bacillati</taxon>
        <taxon>Actinomycetota</taxon>
        <taxon>Actinomycetes</taxon>
        <taxon>Micrococcales</taxon>
        <taxon>Brevibacteriaceae</taxon>
        <taxon>Brevibacterium</taxon>
    </lineage>
</organism>
<evidence type="ECO:0000313" key="2">
    <source>
        <dbReference type="Proteomes" id="UP000196581"/>
    </source>
</evidence>